<keyword evidence="1" id="KW-0677">Repeat</keyword>
<gene>
    <name evidence="4" type="ORF">Ahy_B02g058161</name>
</gene>
<proteinExistence type="predicted"/>
<dbReference type="Proteomes" id="UP000289738">
    <property type="component" value="Chromosome B02"/>
</dbReference>
<organism evidence="4 5">
    <name type="scientific">Arachis hypogaea</name>
    <name type="common">Peanut</name>
    <dbReference type="NCBI Taxonomy" id="3818"/>
    <lineage>
        <taxon>Eukaryota</taxon>
        <taxon>Viridiplantae</taxon>
        <taxon>Streptophyta</taxon>
        <taxon>Embryophyta</taxon>
        <taxon>Tracheophyta</taxon>
        <taxon>Spermatophyta</taxon>
        <taxon>Magnoliopsida</taxon>
        <taxon>eudicotyledons</taxon>
        <taxon>Gunneridae</taxon>
        <taxon>Pentapetalae</taxon>
        <taxon>rosids</taxon>
        <taxon>fabids</taxon>
        <taxon>Fabales</taxon>
        <taxon>Fabaceae</taxon>
        <taxon>Papilionoideae</taxon>
        <taxon>50 kb inversion clade</taxon>
        <taxon>dalbergioids sensu lato</taxon>
        <taxon>Dalbergieae</taxon>
        <taxon>Pterocarpus clade</taxon>
        <taxon>Arachis</taxon>
    </lineage>
</organism>
<feature type="coiled-coil region" evidence="3">
    <location>
        <begin position="245"/>
        <end position="272"/>
    </location>
</feature>
<evidence type="ECO:0000313" key="4">
    <source>
        <dbReference type="EMBL" id="RYR24648.1"/>
    </source>
</evidence>
<feature type="repeat" description="PPR" evidence="2">
    <location>
        <begin position="65"/>
        <end position="99"/>
    </location>
</feature>
<dbReference type="AlphaFoldDB" id="A0A445AE07"/>
<dbReference type="InterPro" id="IPR011990">
    <property type="entry name" value="TPR-like_helical_dom_sf"/>
</dbReference>
<dbReference type="InterPro" id="IPR002885">
    <property type="entry name" value="PPR_rpt"/>
</dbReference>
<keyword evidence="3" id="KW-0175">Coiled coil</keyword>
<dbReference type="STRING" id="3818.A0A445AE07"/>
<dbReference type="InterPro" id="IPR044795">
    <property type="entry name" value="THA8L-like"/>
</dbReference>
<accession>A0A445AE07</accession>
<protein>
    <submittedName>
        <fullName evidence="4">Uncharacterized protein</fullName>
    </submittedName>
</protein>
<dbReference type="PANTHER" id="PTHR46870:SF2">
    <property type="entry name" value="PROTEIN THYLAKOID ASSEMBLY 8-LIKE, CHLOROPLASTIC"/>
    <property type="match status" value="1"/>
</dbReference>
<evidence type="ECO:0000256" key="1">
    <source>
        <dbReference type="ARBA" id="ARBA00022737"/>
    </source>
</evidence>
<dbReference type="EMBL" id="SDMP01000012">
    <property type="protein sequence ID" value="RYR24648.1"/>
    <property type="molecule type" value="Genomic_DNA"/>
</dbReference>
<sequence>MKLKQEAPSITALALNVTKRVVFALLVLQVIQKQDWHIQDKYLYKDLIIALARAKKMDEENLYPDSQTYTEVIRGFLKNGSLADVMNVYEDMKNSPDPPEELSFRILLIWLLPHPLLRNKVKQDFEEIFPGSNMYDPSQEFLSTFGEVGVAGLSASLLTSLLPTTLEDLLALGICSAGGYLAISKFPRRRQSVIDKVKAKAEKLASELEEAINKDFNKGMEYLDNYVKVLGKPYQDQAQNRLNMLLEIQEELSNVEKKLRTLQVEIQNLHVS</sequence>
<keyword evidence="5" id="KW-1185">Reference proteome</keyword>
<reference evidence="4 5" key="1">
    <citation type="submission" date="2019-01" db="EMBL/GenBank/DDBJ databases">
        <title>Sequencing of cultivated peanut Arachis hypogaea provides insights into genome evolution and oil improvement.</title>
        <authorList>
            <person name="Chen X."/>
        </authorList>
    </citation>
    <scope>NUCLEOTIDE SEQUENCE [LARGE SCALE GENOMIC DNA]</scope>
    <source>
        <strain evidence="5">cv. Fuhuasheng</strain>
        <tissue evidence="4">Leaves</tissue>
    </source>
</reference>
<evidence type="ECO:0000313" key="5">
    <source>
        <dbReference type="Proteomes" id="UP000289738"/>
    </source>
</evidence>
<dbReference type="PROSITE" id="PS51375">
    <property type="entry name" value="PPR"/>
    <property type="match status" value="1"/>
</dbReference>
<name>A0A445AE07_ARAHY</name>
<dbReference type="PANTHER" id="PTHR46870">
    <property type="entry name" value="PROTEIN THYLAKOID ASSEMBLY 8-LIKE, CHLOROPLASTIC"/>
    <property type="match status" value="1"/>
</dbReference>
<dbReference type="NCBIfam" id="TIGR00756">
    <property type="entry name" value="PPR"/>
    <property type="match status" value="1"/>
</dbReference>
<evidence type="ECO:0000256" key="2">
    <source>
        <dbReference type="PROSITE-ProRule" id="PRU00708"/>
    </source>
</evidence>
<evidence type="ECO:0000256" key="3">
    <source>
        <dbReference type="SAM" id="Coils"/>
    </source>
</evidence>
<comment type="caution">
    <text evidence="4">The sequence shown here is derived from an EMBL/GenBank/DDBJ whole genome shotgun (WGS) entry which is preliminary data.</text>
</comment>
<dbReference type="Gene3D" id="1.25.40.10">
    <property type="entry name" value="Tetratricopeptide repeat domain"/>
    <property type="match status" value="1"/>
</dbReference>